<dbReference type="EMBL" id="BRZM01004034">
    <property type="protein sequence ID" value="GLD54221.1"/>
    <property type="molecule type" value="Genomic_DNA"/>
</dbReference>
<gene>
    <name evidence="2" type="ORF">AKAME5_002841000</name>
</gene>
<reference evidence="2" key="1">
    <citation type="submission" date="2022-08" db="EMBL/GenBank/DDBJ databases">
        <title>Genome sequencing of akame (Lates japonicus).</title>
        <authorList>
            <person name="Hashiguchi Y."/>
            <person name="Takahashi H."/>
        </authorList>
    </citation>
    <scope>NUCLEOTIDE SEQUENCE</scope>
    <source>
        <strain evidence="2">Kochi</strain>
    </source>
</reference>
<evidence type="ECO:0000313" key="2">
    <source>
        <dbReference type="EMBL" id="GLD54221.1"/>
    </source>
</evidence>
<protein>
    <submittedName>
        <fullName evidence="2">Synaptic Ras GTPase activating protein 1b</fullName>
    </submittedName>
</protein>
<feature type="compositionally biased region" description="Low complexity" evidence="1">
    <location>
        <begin position="57"/>
        <end position="67"/>
    </location>
</feature>
<keyword evidence="3" id="KW-1185">Reference proteome</keyword>
<accession>A0AAD3MI45</accession>
<evidence type="ECO:0000313" key="3">
    <source>
        <dbReference type="Proteomes" id="UP001279410"/>
    </source>
</evidence>
<feature type="compositionally biased region" description="Pro residues" evidence="1">
    <location>
        <begin position="118"/>
        <end position="128"/>
    </location>
</feature>
<comment type="caution">
    <text evidence="2">The sequence shown here is derived from an EMBL/GenBank/DDBJ whole genome shotgun (WGS) entry which is preliminary data.</text>
</comment>
<dbReference type="AlphaFoldDB" id="A0AAD3MI45"/>
<organism evidence="2 3">
    <name type="scientific">Lates japonicus</name>
    <name type="common">Japanese lates</name>
    <dbReference type="NCBI Taxonomy" id="270547"/>
    <lineage>
        <taxon>Eukaryota</taxon>
        <taxon>Metazoa</taxon>
        <taxon>Chordata</taxon>
        <taxon>Craniata</taxon>
        <taxon>Vertebrata</taxon>
        <taxon>Euteleostomi</taxon>
        <taxon>Actinopterygii</taxon>
        <taxon>Neopterygii</taxon>
        <taxon>Teleostei</taxon>
        <taxon>Neoteleostei</taxon>
        <taxon>Acanthomorphata</taxon>
        <taxon>Carangaria</taxon>
        <taxon>Carangaria incertae sedis</taxon>
        <taxon>Centropomidae</taxon>
        <taxon>Lates</taxon>
    </lineage>
</organism>
<name>A0AAD3MI45_LATJO</name>
<dbReference type="Proteomes" id="UP001279410">
    <property type="component" value="Unassembled WGS sequence"/>
</dbReference>
<proteinExistence type="predicted"/>
<sequence length="183" mass="19713">MSLWPTQHHPLTWCHSDDYSRADYALRADVHACAVQPVRQSSVARPTQRQIPDHQLSVSAAAAPPSSNAIKQGAESPPVTRVRHGGSSTGPVSAKDNTHPTPAELCQGKPESREPPGSQSPPIDPPTPANERTWPVQHALICRVDIESTWEKEEEINPGERLMMSHKAGGARAEAPHAGAADQ</sequence>
<evidence type="ECO:0000256" key="1">
    <source>
        <dbReference type="SAM" id="MobiDB-lite"/>
    </source>
</evidence>
<feature type="region of interest" description="Disordered" evidence="1">
    <location>
        <begin position="57"/>
        <end position="131"/>
    </location>
</feature>